<dbReference type="PROSITE" id="PS51384">
    <property type="entry name" value="FAD_FR"/>
    <property type="match status" value="1"/>
</dbReference>
<evidence type="ECO:0000256" key="2">
    <source>
        <dbReference type="ARBA" id="ARBA00022630"/>
    </source>
</evidence>
<evidence type="ECO:0000256" key="7">
    <source>
        <dbReference type="ARBA" id="ARBA00023004"/>
    </source>
</evidence>
<keyword evidence="3" id="KW-0001">2Fe-2S</keyword>
<dbReference type="Gene3D" id="3.10.20.30">
    <property type="match status" value="1"/>
</dbReference>
<evidence type="ECO:0000256" key="3">
    <source>
        <dbReference type="ARBA" id="ARBA00022714"/>
    </source>
</evidence>
<keyword evidence="8" id="KW-0411">Iron-sulfur</keyword>
<dbReference type="PRINTS" id="PR00371">
    <property type="entry name" value="FPNCR"/>
</dbReference>
<dbReference type="InterPro" id="IPR036010">
    <property type="entry name" value="2Fe-2S_ferredoxin-like_sf"/>
</dbReference>
<dbReference type="eggNOG" id="COG1018">
    <property type="taxonomic scope" value="Bacteria"/>
</dbReference>
<evidence type="ECO:0000313" key="12">
    <source>
        <dbReference type="Proteomes" id="UP000029221"/>
    </source>
</evidence>
<dbReference type="PANTHER" id="PTHR47354:SF8">
    <property type="entry name" value="1,2-PHENYLACETYL-COA EPOXIDASE, SUBUNIT E"/>
    <property type="match status" value="1"/>
</dbReference>
<dbReference type="PROSITE" id="PS51085">
    <property type="entry name" value="2FE2S_FER_2"/>
    <property type="match status" value="1"/>
</dbReference>
<dbReference type="GO" id="GO:0016491">
    <property type="term" value="F:oxidoreductase activity"/>
    <property type="evidence" value="ECO:0007669"/>
    <property type="project" value="UniProtKB-KW"/>
</dbReference>
<dbReference type="EMBL" id="BBML01000001">
    <property type="protein sequence ID" value="GAK95886.1"/>
    <property type="molecule type" value="Genomic_DNA"/>
</dbReference>
<evidence type="ECO:0000256" key="5">
    <source>
        <dbReference type="ARBA" id="ARBA00022827"/>
    </source>
</evidence>
<dbReference type="SUPFAM" id="SSF63380">
    <property type="entry name" value="Riboflavin synthase domain-like"/>
    <property type="match status" value="1"/>
</dbReference>
<evidence type="ECO:0000259" key="10">
    <source>
        <dbReference type="PROSITE" id="PS51384"/>
    </source>
</evidence>
<dbReference type="InterPro" id="IPR017938">
    <property type="entry name" value="Riboflavin_synthase-like_b-brl"/>
</dbReference>
<dbReference type="Proteomes" id="UP000029221">
    <property type="component" value="Unassembled WGS sequence"/>
</dbReference>
<dbReference type="GO" id="GO:0050660">
    <property type="term" value="F:flavin adenine dinucleotide binding"/>
    <property type="evidence" value="ECO:0007669"/>
    <property type="project" value="TreeGrafter"/>
</dbReference>
<evidence type="ECO:0000256" key="4">
    <source>
        <dbReference type="ARBA" id="ARBA00022723"/>
    </source>
</evidence>
<accession>A0A090QK31</accession>
<evidence type="ECO:0000259" key="9">
    <source>
        <dbReference type="PROSITE" id="PS51085"/>
    </source>
</evidence>
<dbReference type="InterPro" id="IPR008333">
    <property type="entry name" value="Cbr1-like_FAD-bd_dom"/>
</dbReference>
<dbReference type="STRING" id="319236.BST91_11385"/>
<dbReference type="Gene3D" id="2.40.30.10">
    <property type="entry name" value="Translation factors"/>
    <property type="match status" value="1"/>
</dbReference>
<keyword evidence="4" id="KW-0479">Metal-binding</keyword>
<sequence length="346" mass="38664">MVFHKLTIKQVTRVTPQAVEIVFQIPDNLKSEFEYKSGQYLTLKSKINDQDVRRAYSLSSAPFEDSISVVVKAVPNGLFSNYALSLKAGDTLEVAAPQGLFVHNIDNGNTYLAIAAGSGITPIISMIKTVLSQELDSKFALLYGNQSLSQTIYFEQLNDLKDQYGDRFILKYSFSREERDEALFGRISKGNLNYFLKNDCKDLAFAKAYLCGPEDMIKMASDNLNEKGYLDKENILFELFTTQENDIEITEDSHLTEVKVILDDEEHSFTMTRDQNLLDVILKNDIDAPYSCQGGICSSCICLIEEGTAQMAKNAILTDQEVSDGLSLSCQAYPTSSKVVVNFDEV</sequence>
<dbReference type="PROSITE" id="PS00197">
    <property type="entry name" value="2FE2S_FER_1"/>
    <property type="match status" value="1"/>
</dbReference>
<name>A0A090QK31_9FLAO</name>
<dbReference type="GO" id="GO:0051537">
    <property type="term" value="F:2 iron, 2 sulfur cluster binding"/>
    <property type="evidence" value="ECO:0007669"/>
    <property type="project" value="UniProtKB-KW"/>
</dbReference>
<reference evidence="11" key="1">
    <citation type="journal article" date="2014" name="Genome Announc.">
        <title>Draft Genome Sequences of Marine Flavobacterium Nonlabens Strains NR17, NR24, NR27, NR32, NR33, and Ara13.</title>
        <authorList>
            <person name="Nakanishi M."/>
            <person name="Meirelles P."/>
            <person name="Suzuki R."/>
            <person name="Takatani N."/>
            <person name="Mino S."/>
            <person name="Suda W."/>
            <person name="Oshima K."/>
            <person name="Hattori M."/>
            <person name="Ohkuma M."/>
            <person name="Hosokawa M."/>
            <person name="Miyashita K."/>
            <person name="Thompson F.L."/>
            <person name="Niwa A."/>
            <person name="Sawabe T."/>
            <person name="Sawabe T."/>
        </authorList>
    </citation>
    <scope>NUCLEOTIDE SEQUENCE [LARGE SCALE GENOMIC DNA]</scope>
    <source>
        <strain evidence="11">JCM 19294</strain>
    </source>
</reference>
<dbReference type="SUPFAM" id="SSF54292">
    <property type="entry name" value="2Fe-2S ferredoxin-like"/>
    <property type="match status" value="1"/>
</dbReference>
<dbReference type="InterPro" id="IPR017927">
    <property type="entry name" value="FAD-bd_FR_type"/>
</dbReference>
<dbReference type="Pfam" id="PF00111">
    <property type="entry name" value="Fer2"/>
    <property type="match status" value="1"/>
</dbReference>
<organism evidence="11 12">
    <name type="scientific">Nonlabens tegetincola</name>
    <dbReference type="NCBI Taxonomy" id="323273"/>
    <lineage>
        <taxon>Bacteria</taxon>
        <taxon>Pseudomonadati</taxon>
        <taxon>Bacteroidota</taxon>
        <taxon>Flavobacteriia</taxon>
        <taxon>Flavobacteriales</taxon>
        <taxon>Flavobacteriaceae</taxon>
        <taxon>Nonlabens</taxon>
    </lineage>
</organism>
<protein>
    <submittedName>
        <fullName evidence="11">Flavonodoxin reductases (Ferredoxin-NADPH reductases) family 1</fullName>
    </submittedName>
</protein>
<dbReference type="InterPro" id="IPR001709">
    <property type="entry name" value="Flavoprot_Pyr_Nucl_cyt_Rdtase"/>
</dbReference>
<evidence type="ECO:0000256" key="1">
    <source>
        <dbReference type="ARBA" id="ARBA00001974"/>
    </source>
</evidence>
<dbReference type="PRINTS" id="PR00406">
    <property type="entry name" value="CYTB5RDTASE"/>
</dbReference>
<dbReference type="PANTHER" id="PTHR47354">
    <property type="entry name" value="NADH OXIDOREDUCTASE HCR"/>
    <property type="match status" value="1"/>
</dbReference>
<dbReference type="SUPFAM" id="SSF52343">
    <property type="entry name" value="Ferredoxin reductase-like, C-terminal NADP-linked domain"/>
    <property type="match status" value="1"/>
</dbReference>
<dbReference type="RefSeq" id="WP_042276691.1">
    <property type="nucleotide sequence ID" value="NZ_BBML01000001.1"/>
</dbReference>
<feature type="domain" description="2Fe-2S ferredoxin-type" evidence="9">
    <location>
        <begin position="256"/>
        <end position="346"/>
    </location>
</feature>
<evidence type="ECO:0000256" key="6">
    <source>
        <dbReference type="ARBA" id="ARBA00023002"/>
    </source>
</evidence>
<dbReference type="CDD" id="cd00207">
    <property type="entry name" value="fer2"/>
    <property type="match status" value="1"/>
</dbReference>
<evidence type="ECO:0000313" key="11">
    <source>
        <dbReference type="EMBL" id="GAK95886.1"/>
    </source>
</evidence>
<keyword evidence="7" id="KW-0408">Iron</keyword>
<dbReference type="InterPro" id="IPR001041">
    <property type="entry name" value="2Fe-2S_ferredoxin-type"/>
</dbReference>
<keyword evidence="6" id="KW-0560">Oxidoreductase</keyword>
<comment type="caution">
    <text evidence="11">The sequence shown here is derived from an EMBL/GenBank/DDBJ whole genome shotgun (WGS) entry which is preliminary data.</text>
</comment>
<feature type="domain" description="FAD-binding FR-type" evidence="10">
    <location>
        <begin position="1"/>
        <end position="104"/>
    </location>
</feature>
<evidence type="ECO:0000256" key="8">
    <source>
        <dbReference type="ARBA" id="ARBA00023014"/>
    </source>
</evidence>
<dbReference type="InterPro" id="IPR001433">
    <property type="entry name" value="OxRdtase_FAD/NAD-bd"/>
</dbReference>
<keyword evidence="12" id="KW-1185">Reference proteome</keyword>
<dbReference type="InterPro" id="IPR039261">
    <property type="entry name" value="FNR_nucleotide-bd"/>
</dbReference>
<dbReference type="CDD" id="cd06214">
    <property type="entry name" value="PA_degradation_oxidoreductase_like"/>
    <property type="match status" value="1"/>
</dbReference>
<keyword evidence="2" id="KW-0285">Flavoprotein</keyword>
<proteinExistence type="predicted"/>
<keyword evidence="5" id="KW-0274">FAD</keyword>
<gene>
    <name evidence="11" type="ORF">JCM19294_2668</name>
</gene>
<comment type="cofactor">
    <cofactor evidence="1">
        <name>FAD</name>
        <dbReference type="ChEBI" id="CHEBI:57692"/>
    </cofactor>
</comment>
<dbReference type="AlphaFoldDB" id="A0A090QK31"/>
<dbReference type="InterPro" id="IPR050415">
    <property type="entry name" value="MRET"/>
</dbReference>
<dbReference type="Gene3D" id="3.40.50.80">
    <property type="entry name" value="Nucleotide-binding domain of ferredoxin-NADP reductase (FNR) module"/>
    <property type="match status" value="1"/>
</dbReference>
<dbReference type="Pfam" id="PF00970">
    <property type="entry name" value="FAD_binding_6"/>
    <property type="match status" value="1"/>
</dbReference>
<dbReference type="InterPro" id="IPR012675">
    <property type="entry name" value="Beta-grasp_dom_sf"/>
</dbReference>
<dbReference type="Pfam" id="PF00175">
    <property type="entry name" value="NAD_binding_1"/>
    <property type="match status" value="1"/>
</dbReference>
<dbReference type="InterPro" id="IPR006058">
    <property type="entry name" value="2Fe2S_fd_BS"/>
</dbReference>
<dbReference type="GO" id="GO:0046872">
    <property type="term" value="F:metal ion binding"/>
    <property type="evidence" value="ECO:0007669"/>
    <property type="project" value="UniProtKB-KW"/>
</dbReference>